<feature type="transmembrane region" description="Helical" evidence="1">
    <location>
        <begin position="55"/>
        <end position="77"/>
    </location>
</feature>
<keyword evidence="1" id="KW-1133">Transmembrane helix</keyword>
<feature type="transmembrane region" description="Helical" evidence="1">
    <location>
        <begin position="84"/>
        <end position="102"/>
    </location>
</feature>
<evidence type="ECO:0000313" key="3">
    <source>
        <dbReference type="Proteomes" id="UP000315540"/>
    </source>
</evidence>
<gene>
    <name evidence="2" type="ORF">FHK87_15050</name>
</gene>
<keyword evidence="3" id="KW-1185">Reference proteome</keyword>
<keyword evidence="1" id="KW-0812">Transmembrane</keyword>
<proteinExistence type="predicted"/>
<comment type="caution">
    <text evidence="2">The sequence shown here is derived from an EMBL/GenBank/DDBJ whole genome shotgun (WGS) entry which is preliminary data.</text>
</comment>
<feature type="transmembrane region" description="Helical" evidence="1">
    <location>
        <begin position="114"/>
        <end position="131"/>
    </location>
</feature>
<reference evidence="2 3" key="1">
    <citation type="submission" date="2019-06" db="EMBL/GenBank/DDBJ databases">
        <authorList>
            <person name="Meng X."/>
        </authorList>
    </citation>
    <scope>NUCLEOTIDE SEQUENCE [LARGE SCALE GENOMIC DNA]</scope>
    <source>
        <strain evidence="2 3">M625</strain>
    </source>
</reference>
<dbReference type="OrthoDB" id="1179764at2"/>
<organism evidence="2 3">
    <name type="scientific">Aquimarina algicola</name>
    <dbReference type="NCBI Taxonomy" id="2589995"/>
    <lineage>
        <taxon>Bacteria</taxon>
        <taxon>Pseudomonadati</taxon>
        <taxon>Bacteroidota</taxon>
        <taxon>Flavobacteriia</taxon>
        <taxon>Flavobacteriales</taxon>
        <taxon>Flavobacteriaceae</taxon>
        <taxon>Aquimarina</taxon>
    </lineage>
</organism>
<protein>
    <submittedName>
        <fullName evidence="2">Uncharacterized protein</fullName>
    </submittedName>
</protein>
<accession>A0A504J9Y3</accession>
<name>A0A504J9Y3_9FLAO</name>
<dbReference type="Proteomes" id="UP000315540">
    <property type="component" value="Unassembled WGS sequence"/>
</dbReference>
<dbReference type="EMBL" id="VFWZ01000004">
    <property type="protein sequence ID" value="TPN85332.1"/>
    <property type="molecule type" value="Genomic_DNA"/>
</dbReference>
<sequence length="148" mass="17234">MLVALGIIVLSMLPFLHDIITERGEGVRSWIPVIGIQDILTDKDGGIMGFSTYRIFLYQFFQNLLIFISLIGWYIAAKGKRYRFVLWVPMLQAGYTLLIQILNARTTVYSKPDVRFIITIVISIIIVLNYFRNRRKKLNNEQNQQNSF</sequence>
<dbReference type="AlphaFoldDB" id="A0A504J9Y3"/>
<keyword evidence="1" id="KW-0472">Membrane</keyword>
<evidence type="ECO:0000256" key="1">
    <source>
        <dbReference type="SAM" id="Phobius"/>
    </source>
</evidence>
<evidence type="ECO:0000313" key="2">
    <source>
        <dbReference type="EMBL" id="TPN85332.1"/>
    </source>
</evidence>